<keyword evidence="3" id="KW-0804">Transcription</keyword>
<evidence type="ECO:0000256" key="2">
    <source>
        <dbReference type="ARBA" id="ARBA00023125"/>
    </source>
</evidence>
<dbReference type="InterPro" id="IPR035472">
    <property type="entry name" value="RpiR-like_SIS"/>
</dbReference>
<dbReference type="Proteomes" id="UP000184386">
    <property type="component" value="Unassembled WGS sequence"/>
</dbReference>
<dbReference type="InterPro" id="IPR001347">
    <property type="entry name" value="SIS_dom"/>
</dbReference>
<dbReference type="EMBL" id="FRAC01000045">
    <property type="protein sequence ID" value="SHL69271.1"/>
    <property type="molecule type" value="Genomic_DNA"/>
</dbReference>
<evidence type="ECO:0000313" key="6">
    <source>
        <dbReference type="EMBL" id="SHL69271.1"/>
    </source>
</evidence>
<dbReference type="PANTHER" id="PTHR30514:SF21">
    <property type="entry name" value="RPIR-FAMILY TRANSCRIPTIONAL REGULATOR"/>
    <property type="match status" value="1"/>
</dbReference>
<dbReference type="Gene3D" id="1.10.10.10">
    <property type="entry name" value="Winged helix-like DNA-binding domain superfamily/Winged helix DNA-binding domain"/>
    <property type="match status" value="1"/>
</dbReference>
<feature type="domain" description="SIS" evidence="5">
    <location>
        <begin position="117"/>
        <end position="257"/>
    </location>
</feature>
<dbReference type="Pfam" id="PF01380">
    <property type="entry name" value="SIS"/>
    <property type="match status" value="1"/>
</dbReference>
<evidence type="ECO:0000256" key="1">
    <source>
        <dbReference type="ARBA" id="ARBA00023015"/>
    </source>
</evidence>
<dbReference type="Gene3D" id="3.40.50.10490">
    <property type="entry name" value="Glucose-6-phosphate isomerase like protein, domain 1"/>
    <property type="match status" value="1"/>
</dbReference>
<keyword evidence="1" id="KW-0805">Transcription regulation</keyword>
<dbReference type="PROSITE" id="PS51071">
    <property type="entry name" value="HTH_RPIR"/>
    <property type="match status" value="1"/>
</dbReference>
<dbReference type="RefSeq" id="WP_073280373.1">
    <property type="nucleotide sequence ID" value="NZ_FRAC01000045.1"/>
</dbReference>
<dbReference type="OrthoDB" id="9762536at2"/>
<dbReference type="Pfam" id="PF01418">
    <property type="entry name" value="HTH_6"/>
    <property type="match status" value="1"/>
</dbReference>
<dbReference type="PANTHER" id="PTHR30514">
    <property type="entry name" value="GLUCOKINASE"/>
    <property type="match status" value="1"/>
</dbReference>
<sequence length="277" mass="31870">MKYTLKEVKQNILKIYDELTPVEKSVADFFLSNTKVIDFNSRNISKLLYVSEATLSRFAKKCGYKGFREFIFDYKKDLSASVQEKDFSALAMRVHDNYLKLFDESYELLDEPQMKRIANLVNQCKRVCVYGMGSSGFVANEFRLRFMRTGLYVEAITDSQMIQMNSALVDEENLVIAISLSGKTKEILAGIRLAKKRNAKVVLITANKNVKESEYCDEVLYVAMSKDLDSGTMISPQFPILVMIDVFYTYYFENDSFFKAQKHKETLSALNVTQNEK</sequence>
<name>A0A1M7CPP1_9FIRM</name>
<keyword evidence="2" id="KW-0238">DNA-binding</keyword>
<dbReference type="AlphaFoldDB" id="A0A1M7CPP1"/>
<dbReference type="GO" id="GO:0003677">
    <property type="term" value="F:DNA binding"/>
    <property type="evidence" value="ECO:0007669"/>
    <property type="project" value="UniProtKB-KW"/>
</dbReference>
<evidence type="ECO:0000259" key="5">
    <source>
        <dbReference type="PROSITE" id="PS51464"/>
    </source>
</evidence>
<dbReference type="InterPro" id="IPR000281">
    <property type="entry name" value="HTH_RpiR"/>
</dbReference>
<reference evidence="6 7" key="1">
    <citation type="submission" date="2016-11" db="EMBL/GenBank/DDBJ databases">
        <authorList>
            <person name="Jaros S."/>
            <person name="Januszkiewicz K."/>
            <person name="Wedrychowicz H."/>
        </authorList>
    </citation>
    <scope>NUCLEOTIDE SEQUENCE [LARGE SCALE GENOMIC DNA]</scope>
    <source>
        <strain evidence="6 7">DSM 15929</strain>
    </source>
</reference>
<dbReference type="STRING" id="1121322.SAMN02745136_05482"/>
<dbReference type="GO" id="GO:0097367">
    <property type="term" value="F:carbohydrate derivative binding"/>
    <property type="evidence" value="ECO:0007669"/>
    <property type="project" value="InterPro"/>
</dbReference>
<feature type="domain" description="HTH rpiR-type" evidence="4">
    <location>
        <begin position="6"/>
        <end position="81"/>
    </location>
</feature>
<dbReference type="GO" id="GO:1901135">
    <property type="term" value="P:carbohydrate derivative metabolic process"/>
    <property type="evidence" value="ECO:0007669"/>
    <property type="project" value="InterPro"/>
</dbReference>
<dbReference type="InterPro" id="IPR009057">
    <property type="entry name" value="Homeodomain-like_sf"/>
</dbReference>
<evidence type="ECO:0000313" key="7">
    <source>
        <dbReference type="Proteomes" id="UP000184386"/>
    </source>
</evidence>
<dbReference type="SUPFAM" id="SSF46689">
    <property type="entry name" value="Homeodomain-like"/>
    <property type="match status" value="1"/>
</dbReference>
<gene>
    <name evidence="6" type="ORF">SAMN02745136_05482</name>
</gene>
<dbReference type="InterPro" id="IPR047640">
    <property type="entry name" value="RpiR-like"/>
</dbReference>
<organism evidence="6 7">
    <name type="scientific">Anaerocolumna jejuensis DSM 15929</name>
    <dbReference type="NCBI Taxonomy" id="1121322"/>
    <lineage>
        <taxon>Bacteria</taxon>
        <taxon>Bacillati</taxon>
        <taxon>Bacillota</taxon>
        <taxon>Clostridia</taxon>
        <taxon>Lachnospirales</taxon>
        <taxon>Lachnospiraceae</taxon>
        <taxon>Anaerocolumna</taxon>
    </lineage>
</organism>
<accession>A0A1M7CPP1</accession>
<dbReference type="GO" id="GO:0003700">
    <property type="term" value="F:DNA-binding transcription factor activity"/>
    <property type="evidence" value="ECO:0007669"/>
    <property type="project" value="InterPro"/>
</dbReference>
<dbReference type="InterPro" id="IPR046348">
    <property type="entry name" value="SIS_dom_sf"/>
</dbReference>
<keyword evidence="7" id="KW-1185">Reference proteome</keyword>
<dbReference type="SUPFAM" id="SSF53697">
    <property type="entry name" value="SIS domain"/>
    <property type="match status" value="1"/>
</dbReference>
<dbReference type="CDD" id="cd05013">
    <property type="entry name" value="SIS_RpiR"/>
    <property type="match status" value="1"/>
</dbReference>
<proteinExistence type="predicted"/>
<protein>
    <submittedName>
        <fullName evidence="6">Transcriptional regulator, RpiR family</fullName>
    </submittedName>
</protein>
<evidence type="ECO:0000256" key="3">
    <source>
        <dbReference type="ARBA" id="ARBA00023163"/>
    </source>
</evidence>
<evidence type="ECO:0000259" key="4">
    <source>
        <dbReference type="PROSITE" id="PS51071"/>
    </source>
</evidence>
<dbReference type="InterPro" id="IPR036388">
    <property type="entry name" value="WH-like_DNA-bd_sf"/>
</dbReference>
<dbReference type="PROSITE" id="PS51464">
    <property type="entry name" value="SIS"/>
    <property type="match status" value="1"/>
</dbReference>